<feature type="compositionally biased region" description="Basic and acidic residues" evidence="1">
    <location>
        <begin position="203"/>
        <end position="213"/>
    </location>
</feature>
<feature type="compositionally biased region" description="Pro residues" evidence="1">
    <location>
        <begin position="39"/>
        <end position="48"/>
    </location>
</feature>
<feature type="compositionally biased region" description="Low complexity" evidence="1">
    <location>
        <begin position="27"/>
        <end position="38"/>
    </location>
</feature>
<dbReference type="SUPFAM" id="SSF54001">
    <property type="entry name" value="Cysteine proteinases"/>
    <property type="match status" value="1"/>
</dbReference>
<feature type="compositionally biased region" description="Polar residues" evidence="1">
    <location>
        <begin position="109"/>
        <end position="120"/>
    </location>
</feature>
<dbReference type="SMART" id="SM00460">
    <property type="entry name" value="TGc"/>
    <property type="match status" value="1"/>
</dbReference>
<dbReference type="Gene3D" id="3.10.620.30">
    <property type="match status" value="1"/>
</dbReference>
<evidence type="ECO:0000259" key="2">
    <source>
        <dbReference type="SMART" id="SM00460"/>
    </source>
</evidence>
<dbReference type="GO" id="GO:0005737">
    <property type="term" value="C:cytoplasm"/>
    <property type="evidence" value="ECO:0007669"/>
    <property type="project" value="TreeGrafter"/>
</dbReference>
<dbReference type="OrthoDB" id="6129702at2759"/>
<accession>A0A086TCP8</accession>
<proteinExistence type="predicted"/>
<gene>
    <name evidence="3" type="ORF">ACRE_019610</name>
</gene>
<evidence type="ECO:0000313" key="3">
    <source>
        <dbReference type="EMBL" id="KFH47130.1"/>
    </source>
</evidence>
<feature type="domain" description="Transglutaminase-like" evidence="2">
    <location>
        <begin position="435"/>
        <end position="509"/>
    </location>
</feature>
<organism evidence="3 4">
    <name type="scientific">Hapsidospora chrysogenum (strain ATCC 11550 / CBS 779.69 / DSM 880 / IAM 14645 / JCM 23072 / IMI 49137)</name>
    <name type="common">Acremonium chrysogenum</name>
    <dbReference type="NCBI Taxonomy" id="857340"/>
    <lineage>
        <taxon>Eukaryota</taxon>
        <taxon>Fungi</taxon>
        <taxon>Dikarya</taxon>
        <taxon>Ascomycota</taxon>
        <taxon>Pezizomycotina</taxon>
        <taxon>Sordariomycetes</taxon>
        <taxon>Hypocreomycetidae</taxon>
        <taxon>Hypocreales</taxon>
        <taxon>Bionectriaceae</taxon>
        <taxon>Hapsidospora</taxon>
    </lineage>
</organism>
<evidence type="ECO:0000256" key="1">
    <source>
        <dbReference type="SAM" id="MobiDB-lite"/>
    </source>
</evidence>
<feature type="compositionally biased region" description="Low complexity" evidence="1">
    <location>
        <begin position="233"/>
        <end position="249"/>
    </location>
</feature>
<dbReference type="AlphaFoldDB" id="A0A086TCP8"/>
<dbReference type="Pfam" id="PF01841">
    <property type="entry name" value="Transglut_core"/>
    <property type="match status" value="1"/>
</dbReference>
<dbReference type="PANTHER" id="PTHR46333">
    <property type="entry name" value="CYTOKINESIS PROTEIN 3"/>
    <property type="match status" value="1"/>
</dbReference>
<feature type="compositionally biased region" description="Polar residues" evidence="1">
    <location>
        <begin position="80"/>
        <end position="92"/>
    </location>
</feature>
<comment type="caution">
    <text evidence="3">The sequence shown here is derived from an EMBL/GenBank/DDBJ whole genome shotgun (WGS) entry which is preliminary data.</text>
</comment>
<feature type="region of interest" description="Disordered" evidence="1">
    <location>
        <begin position="1"/>
        <end position="340"/>
    </location>
</feature>
<dbReference type="Proteomes" id="UP000029964">
    <property type="component" value="Unassembled WGS sequence"/>
</dbReference>
<feature type="compositionally biased region" description="Polar residues" evidence="1">
    <location>
        <begin position="297"/>
        <end position="313"/>
    </location>
</feature>
<dbReference type="InterPro" id="IPR038765">
    <property type="entry name" value="Papain-like_cys_pep_sf"/>
</dbReference>
<dbReference type="PANTHER" id="PTHR46333:SF5">
    <property type="entry name" value="TRANSGLUTAMINASE-LIKE DOMAIN-CONTAINING PROTEIN"/>
    <property type="match status" value="1"/>
</dbReference>
<dbReference type="EMBL" id="JPKY01000012">
    <property type="protein sequence ID" value="KFH47130.1"/>
    <property type="molecule type" value="Genomic_DNA"/>
</dbReference>
<feature type="compositionally biased region" description="Polar residues" evidence="1">
    <location>
        <begin position="262"/>
        <end position="282"/>
    </location>
</feature>
<feature type="compositionally biased region" description="Low complexity" evidence="1">
    <location>
        <begin position="49"/>
        <end position="71"/>
    </location>
</feature>
<protein>
    <submittedName>
        <fullName evidence="3">Kyphoscoliosis peptidase-like protein</fullName>
    </submittedName>
</protein>
<reference evidence="4" key="1">
    <citation type="journal article" date="2014" name="Genome Announc.">
        <title>Genome sequence and annotation of Acremonium chrysogenum, producer of the beta-lactam antibiotic cephalosporin C.</title>
        <authorList>
            <person name="Terfehr D."/>
            <person name="Dahlmann T.A."/>
            <person name="Specht T."/>
            <person name="Zadra I."/>
            <person name="Kuernsteiner H."/>
            <person name="Kueck U."/>
        </authorList>
    </citation>
    <scope>NUCLEOTIDE SEQUENCE [LARGE SCALE GENOMIC DNA]</scope>
    <source>
        <strain evidence="4">ATCC 11550 / CBS 779.69 / DSM 880 / IAM 14645 / JCM 23072 / IMI 49137</strain>
    </source>
</reference>
<dbReference type="HOGENOM" id="CLU_016738_0_0_1"/>
<dbReference type="InterPro" id="IPR002931">
    <property type="entry name" value="Transglutaminase-like"/>
</dbReference>
<dbReference type="STRING" id="857340.A0A086TCP8"/>
<feature type="compositionally biased region" description="Polar residues" evidence="1">
    <location>
        <begin position="155"/>
        <end position="183"/>
    </location>
</feature>
<name>A0A086TCP8_HAPC1</name>
<keyword evidence="4" id="KW-1185">Reference proteome</keyword>
<evidence type="ECO:0000313" key="4">
    <source>
        <dbReference type="Proteomes" id="UP000029964"/>
    </source>
</evidence>
<dbReference type="InterPro" id="IPR052557">
    <property type="entry name" value="CAP/Cytokinesis_protein"/>
</dbReference>
<sequence length="708" mass="76733">MADAEEPQFSSLKERIAALNQQKNFNSSAASPAPTSARKPPPPPPPGRPAAAPETRSHTAPTTPATPATTAVNGVASKANGLQPSVPQRPNKSATTSTAPPPFPRRDTQSSLGENPSDQRSAPPPLPSRTPSAQTAPALPRRTSTQPLTKERRGSTSSEVSQRSTASTLSQARTVSSVASQGSEARKLPPAFNQASLPPLPPTKREREAKEQELIASSEATRQKPPLPSVKSAPVVNGSAAAATAHVAKPPLPPRLPARPANKTQPAPATQDSGDTQPQVQQLYPLKEAKILGFGSGSKSRPTSQAQKQQQNDGPPPLPSTDRGDASPPPIPTASRPSAAQIDAVKARVAAGPVLKDDCWTCRDWSGPDGVAAQFPRQSLPRDDPVGHLARGLCGPFPSYTDKARAIFTWFHYNIVYDTVSFFGNCVRHMSVEDTIFSGKAVCQGYAETYKAIANRAGLECVVVGGHGKGYGYTPLKKGERPPPPKVEGHAWNAVRIDGGRWKLLDACWGAGHVDSSTNEYKQQFSPKQFTRTNEQFGESHFPKETRYQFRDDGRTVSWEEYFIGRVEGEPPVVYTTAHEEGILESSIEPKERQIPVHSGSIVRFQFSKLCEHWRPETHGKGKPPLLLLSIHGVDGRRDEMVPIETDGYWHWIDVRARDLGAPGQTVQVAYVTKVDGRDARGISAREYLSKKGKVSMAWSYLMKWELV</sequence>